<feature type="compositionally biased region" description="Low complexity" evidence="1">
    <location>
        <begin position="104"/>
        <end position="113"/>
    </location>
</feature>
<feature type="non-terminal residue" evidence="2">
    <location>
        <position position="1"/>
    </location>
</feature>
<protein>
    <submittedName>
        <fullName evidence="2">Uncharacterized protein</fullName>
    </submittedName>
</protein>
<accession>A0A814XHW1</accession>
<gene>
    <name evidence="2" type="ORF">GPM918_LOCUS24423</name>
    <name evidence="3" type="ORF">SRO942_LOCUS24422</name>
</gene>
<feature type="region of interest" description="Disordered" evidence="1">
    <location>
        <begin position="84"/>
        <end position="115"/>
    </location>
</feature>
<evidence type="ECO:0000313" key="2">
    <source>
        <dbReference type="EMBL" id="CAF1215363.1"/>
    </source>
</evidence>
<reference evidence="2" key="1">
    <citation type="submission" date="2021-02" db="EMBL/GenBank/DDBJ databases">
        <authorList>
            <person name="Nowell W R."/>
        </authorList>
    </citation>
    <scope>NUCLEOTIDE SEQUENCE</scope>
</reference>
<comment type="caution">
    <text evidence="2">The sequence shown here is derived from an EMBL/GenBank/DDBJ whole genome shotgun (WGS) entry which is preliminary data.</text>
</comment>
<evidence type="ECO:0000256" key="1">
    <source>
        <dbReference type="SAM" id="MobiDB-lite"/>
    </source>
</evidence>
<feature type="compositionally biased region" description="Polar residues" evidence="1">
    <location>
        <begin position="84"/>
        <end position="96"/>
    </location>
</feature>
<evidence type="ECO:0000313" key="3">
    <source>
        <dbReference type="EMBL" id="CAF3979189.1"/>
    </source>
</evidence>
<proteinExistence type="predicted"/>
<dbReference type="Proteomes" id="UP000681722">
    <property type="component" value="Unassembled WGS sequence"/>
</dbReference>
<sequence length="297" mass="33770">MATSMAAKNVAVVSKNESSVQEYEHAKVVCFRDILEYIMLNFFVGQSRDGCDVIETPSEILYIVYNTPECDQFMQRVRERLEINPNTFQSGSNDNDFSTDSERSSSTSSVDLSAGQTRQMISNHSFMKVDKVIFTDKNNLSVKEYINALIQLHTPSNRISNLRILDRSSSEIANLPVSNCIWIPGQSGTGRDTIETPMGKFIVLYGDPCMAFMRYVRDTFETAVEYSAEHSVNIGKRFIKQLHHILQLDSSNNSATIIQNVLNEGRQILRTYENKLIPIVYLKQIENNSELLQLLKE</sequence>
<dbReference type="Proteomes" id="UP000663829">
    <property type="component" value="Unassembled WGS sequence"/>
</dbReference>
<organism evidence="2 4">
    <name type="scientific">Didymodactylos carnosus</name>
    <dbReference type="NCBI Taxonomy" id="1234261"/>
    <lineage>
        <taxon>Eukaryota</taxon>
        <taxon>Metazoa</taxon>
        <taxon>Spiralia</taxon>
        <taxon>Gnathifera</taxon>
        <taxon>Rotifera</taxon>
        <taxon>Eurotatoria</taxon>
        <taxon>Bdelloidea</taxon>
        <taxon>Philodinida</taxon>
        <taxon>Philodinidae</taxon>
        <taxon>Didymodactylos</taxon>
    </lineage>
</organism>
<dbReference type="AlphaFoldDB" id="A0A814XHW1"/>
<dbReference type="EMBL" id="CAJOBC010009093">
    <property type="protein sequence ID" value="CAF3979189.1"/>
    <property type="molecule type" value="Genomic_DNA"/>
</dbReference>
<dbReference type="EMBL" id="CAJNOQ010009092">
    <property type="protein sequence ID" value="CAF1215363.1"/>
    <property type="molecule type" value="Genomic_DNA"/>
</dbReference>
<name>A0A814XHW1_9BILA</name>
<evidence type="ECO:0000313" key="4">
    <source>
        <dbReference type="Proteomes" id="UP000663829"/>
    </source>
</evidence>
<keyword evidence="4" id="KW-1185">Reference proteome</keyword>